<feature type="compositionally biased region" description="Pro residues" evidence="7">
    <location>
        <begin position="172"/>
        <end position="181"/>
    </location>
</feature>
<evidence type="ECO:0000256" key="7">
    <source>
        <dbReference type="SAM" id="MobiDB-lite"/>
    </source>
</evidence>
<evidence type="ECO:0000256" key="2">
    <source>
        <dbReference type="ARBA" id="ARBA00022771"/>
    </source>
</evidence>
<dbReference type="Pfam" id="PF00320">
    <property type="entry name" value="GATA"/>
    <property type="match status" value="1"/>
</dbReference>
<keyword evidence="1" id="KW-0479">Metal-binding</keyword>
<dbReference type="GO" id="GO:0006355">
    <property type="term" value="P:regulation of DNA-templated transcription"/>
    <property type="evidence" value="ECO:0007669"/>
    <property type="project" value="InterPro"/>
</dbReference>
<feature type="domain" description="GATA-type" evidence="8">
    <location>
        <begin position="335"/>
        <end position="391"/>
    </location>
</feature>
<dbReference type="SMART" id="SM00401">
    <property type="entry name" value="ZnF_GATA"/>
    <property type="match status" value="1"/>
</dbReference>
<keyword evidence="5" id="KW-0804">Transcription</keyword>
<sequence>MATATVLAPSAHYPTQTSYTSGYPQHPPPATAAPSNMMATEPRRSSDDNESSGRQSLPSISEVISGARPGQYPPAHVQSGPGLPSPFTQPSHQYPESDKRSSPQPVHPATGFPQRPETLPALTDSPRPPFTGRHSLPPVSDRRPTPPAKPESAHQHAAKPSDSMTQNGAYAHPPPPPPPTSHPTSHPYQPGQLPPGQVPLPNYPISPRHGVPIAPGHYDPRGPPVHPDDADYANRARYDPSLNRHFETWSYQDSLSRIGSSSRTIFNFAEAYTRIAREQHGSQPIPQRLPTDREVSEMLANVDLIKRSLEQVKDAVQASIQSERAREGTKVKGTYEEDHDVAICNRIDTPEWRRGPDGARTLCNACGLHYAKLERKRQLEARSIRPKPEDRS</sequence>
<organism evidence="9 10">
    <name type="scientific">Purpureocillium lavendulum</name>
    <dbReference type="NCBI Taxonomy" id="1247861"/>
    <lineage>
        <taxon>Eukaryota</taxon>
        <taxon>Fungi</taxon>
        <taxon>Dikarya</taxon>
        <taxon>Ascomycota</taxon>
        <taxon>Pezizomycotina</taxon>
        <taxon>Sordariomycetes</taxon>
        <taxon>Hypocreomycetidae</taxon>
        <taxon>Hypocreales</taxon>
        <taxon>Ophiocordycipitaceae</taxon>
        <taxon>Purpureocillium</taxon>
    </lineage>
</organism>
<feature type="compositionally biased region" description="Pro residues" evidence="7">
    <location>
        <begin position="192"/>
        <end position="204"/>
    </location>
</feature>
<keyword evidence="2 6" id="KW-0863">Zinc-finger</keyword>
<feature type="compositionally biased region" description="Polar residues" evidence="7">
    <location>
        <begin position="13"/>
        <end position="23"/>
    </location>
</feature>
<dbReference type="CDD" id="cd00202">
    <property type="entry name" value="ZnF_GATA"/>
    <property type="match status" value="1"/>
</dbReference>
<keyword evidence="10" id="KW-1185">Reference proteome</keyword>
<accession>A0AB34FQQ7</accession>
<name>A0AB34FQQ7_9HYPO</name>
<reference evidence="9" key="1">
    <citation type="submission" date="2023-01" db="EMBL/GenBank/DDBJ databases">
        <title>The growth and conidiation of Purpureocillium lavendulum are regulated by nitrogen source and histone H3K14 acetylation.</title>
        <authorList>
            <person name="Tang P."/>
            <person name="Han J."/>
            <person name="Zhang C."/>
            <person name="Tang P."/>
            <person name="Qi F."/>
            <person name="Zhang K."/>
            <person name="Liang L."/>
        </authorList>
    </citation>
    <scope>NUCLEOTIDE SEQUENCE</scope>
    <source>
        <strain evidence="9">YMF1.00683</strain>
    </source>
</reference>
<feature type="region of interest" description="Disordered" evidence="7">
    <location>
        <begin position="1"/>
        <end position="226"/>
    </location>
</feature>
<dbReference type="EMBL" id="JAQHRD010000005">
    <property type="protein sequence ID" value="KAJ6440505.1"/>
    <property type="molecule type" value="Genomic_DNA"/>
</dbReference>
<evidence type="ECO:0000256" key="3">
    <source>
        <dbReference type="ARBA" id="ARBA00022833"/>
    </source>
</evidence>
<evidence type="ECO:0000313" key="9">
    <source>
        <dbReference type="EMBL" id="KAJ6440505.1"/>
    </source>
</evidence>
<dbReference type="SUPFAM" id="SSF57716">
    <property type="entry name" value="Glucocorticoid receptor-like (DNA-binding domain)"/>
    <property type="match status" value="1"/>
</dbReference>
<dbReference type="GO" id="GO:0043565">
    <property type="term" value="F:sequence-specific DNA binding"/>
    <property type="evidence" value="ECO:0007669"/>
    <property type="project" value="InterPro"/>
</dbReference>
<evidence type="ECO:0000313" key="10">
    <source>
        <dbReference type="Proteomes" id="UP001163105"/>
    </source>
</evidence>
<proteinExistence type="predicted"/>
<evidence type="ECO:0000256" key="4">
    <source>
        <dbReference type="ARBA" id="ARBA00023015"/>
    </source>
</evidence>
<dbReference type="InterPro" id="IPR013088">
    <property type="entry name" value="Znf_NHR/GATA"/>
</dbReference>
<keyword evidence="4" id="KW-0805">Transcription regulation</keyword>
<protein>
    <submittedName>
        <fullName evidence="9">GATA-type sexual development transcription factor NsdD</fullName>
    </submittedName>
</protein>
<dbReference type="AlphaFoldDB" id="A0AB34FQQ7"/>
<dbReference type="PROSITE" id="PS50114">
    <property type="entry name" value="GATA_ZN_FINGER_2"/>
    <property type="match status" value="1"/>
</dbReference>
<evidence type="ECO:0000256" key="1">
    <source>
        <dbReference type="ARBA" id="ARBA00022723"/>
    </source>
</evidence>
<dbReference type="Gene3D" id="3.30.50.10">
    <property type="entry name" value="Erythroid Transcription Factor GATA-1, subunit A"/>
    <property type="match status" value="1"/>
</dbReference>
<dbReference type="Proteomes" id="UP001163105">
    <property type="component" value="Unassembled WGS sequence"/>
</dbReference>
<gene>
    <name evidence="9" type="ORF">O9K51_06295</name>
</gene>
<keyword evidence="3" id="KW-0862">Zinc</keyword>
<evidence type="ECO:0000256" key="6">
    <source>
        <dbReference type="PROSITE-ProRule" id="PRU00094"/>
    </source>
</evidence>
<dbReference type="GO" id="GO:0008270">
    <property type="term" value="F:zinc ion binding"/>
    <property type="evidence" value="ECO:0007669"/>
    <property type="project" value="UniProtKB-KW"/>
</dbReference>
<feature type="compositionally biased region" description="Low complexity" evidence="7">
    <location>
        <begin position="182"/>
        <end position="191"/>
    </location>
</feature>
<dbReference type="PRINTS" id="PR01217">
    <property type="entry name" value="PRICHEXTENSN"/>
</dbReference>
<comment type="caution">
    <text evidence="9">The sequence shown here is derived from an EMBL/GenBank/DDBJ whole genome shotgun (WGS) entry which is preliminary data.</text>
</comment>
<evidence type="ECO:0000256" key="5">
    <source>
        <dbReference type="ARBA" id="ARBA00023163"/>
    </source>
</evidence>
<dbReference type="PANTHER" id="PTHR47172:SF24">
    <property type="entry name" value="GATA ZINC FINGER DOMAIN-CONTAINING PROTEIN 14-RELATED"/>
    <property type="match status" value="1"/>
</dbReference>
<evidence type="ECO:0000259" key="8">
    <source>
        <dbReference type="PROSITE" id="PS50114"/>
    </source>
</evidence>
<dbReference type="PANTHER" id="PTHR47172">
    <property type="entry name" value="OS01G0976800 PROTEIN"/>
    <property type="match status" value="1"/>
</dbReference>
<dbReference type="InterPro" id="IPR000679">
    <property type="entry name" value="Znf_GATA"/>
</dbReference>